<protein>
    <submittedName>
        <fullName evidence="9">Iron ABC transporter permease</fullName>
    </submittedName>
</protein>
<keyword evidence="5 8" id="KW-0812">Transmembrane</keyword>
<dbReference type="SUPFAM" id="SSF81345">
    <property type="entry name" value="ABC transporter involved in vitamin B12 uptake, BtuC"/>
    <property type="match status" value="1"/>
</dbReference>
<dbReference type="EMBL" id="AP028127">
    <property type="protein sequence ID" value="BEH91548.1"/>
    <property type="molecule type" value="Genomic_DNA"/>
</dbReference>
<dbReference type="Pfam" id="PF01032">
    <property type="entry name" value="FecCD"/>
    <property type="match status" value="1"/>
</dbReference>
<organism evidence="9 10">
    <name type="scientific">Turicibacter faecis</name>
    <dbReference type="NCBI Taxonomy" id="2963365"/>
    <lineage>
        <taxon>Bacteria</taxon>
        <taxon>Bacillati</taxon>
        <taxon>Bacillota</taxon>
        <taxon>Erysipelotrichia</taxon>
        <taxon>Erysipelotrichales</taxon>
        <taxon>Turicibacteraceae</taxon>
        <taxon>Turicibacter</taxon>
    </lineage>
</organism>
<dbReference type="CDD" id="cd06550">
    <property type="entry name" value="TM_ABC_iron-siderophores_like"/>
    <property type="match status" value="1"/>
</dbReference>
<evidence type="ECO:0000256" key="1">
    <source>
        <dbReference type="ARBA" id="ARBA00004651"/>
    </source>
</evidence>
<dbReference type="RefSeq" id="WP_161832118.1">
    <property type="nucleotide sequence ID" value="NZ_AP028127.1"/>
</dbReference>
<evidence type="ECO:0000256" key="4">
    <source>
        <dbReference type="ARBA" id="ARBA00022475"/>
    </source>
</evidence>
<comment type="similarity">
    <text evidence="2">Belongs to the binding-protein-dependent transport system permease family. FecCD subfamily.</text>
</comment>
<dbReference type="PANTHER" id="PTHR30472:SF64">
    <property type="entry name" value="IRON(3+)-HYDROXAMATE IMPORT SYSTEM PERMEASE PROTEIN FHUG"/>
    <property type="match status" value="1"/>
</dbReference>
<evidence type="ECO:0000256" key="5">
    <source>
        <dbReference type="ARBA" id="ARBA00022692"/>
    </source>
</evidence>
<feature type="transmembrane region" description="Helical" evidence="8">
    <location>
        <begin position="310"/>
        <end position="331"/>
    </location>
</feature>
<proteinExistence type="inferred from homology"/>
<keyword evidence="4" id="KW-1003">Cell membrane</keyword>
<feature type="transmembrane region" description="Helical" evidence="8">
    <location>
        <begin position="152"/>
        <end position="173"/>
    </location>
</feature>
<evidence type="ECO:0000313" key="9">
    <source>
        <dbReference type="EMBL" id="BEH91548.1"/>
    </source>
</evidence>
<keyword evidence="3" id="KW-0813">Transport</keyword>
<keyword evidence="7 8" id="KW-0472">Membrane</keyword>
<comment type="subcellular location">
    <subcellularLocation>
        <location evidence="1">Cell membrane</location>
        <topology evidence="1">Multi-pass membrane protein</topology>
    </subcellularLocation>
</comment>
<evidence type="ECO:0000256" key="3">
    <source>
        <dbReference type="ARBA" id="ARBA00022448"/>
    </source>
</evidence>
<sequence>MNKRLIVISLSLSLLLVAIFLVAISLGSYQMSVYEVIATLMGNGSKLQNATIFDIRLPRLCVALVVAVCLATSGCVLQSVTRNELAEPGMIGINAGAALAVVLLISSGQRTYYSEIGNLSLFIMPIVAIIGSFVSGVLIYRLSYKKGIVPTRLILTGIGVNVGINAFISLYQLKMSQGDYNQVLTWTSGSLWGSSWKFFFLILPPALLFLGLTLYKSKILDVLDLGDEISTGLGVKVEAERKRLFFFAIVLSALATAVAGNIAFLGLLGPQLAKRLVGPVHRRQLPIAWLVSGVIILIADSISRNMFSPIEIPVGITISIVGVPYFIYLMLKE</sequence>
<dbReference type="Gene3D" id="1.10.3470.10">
    <property type="entry name" value="ABC transporter involved in vitamin B12 uptake, BtuC"/>
    <property type="match status" value="1"/>
</dbReference>
<keyword evidence="10" id="KW-1185">Reference proteome</keyword>
<name>A0ABN6ZKU7_9FIRM</name>
<reference evidence="9" key="1">
    <citation type="journal article" date="2024" name="Int. J. Syst. Evol. Microbiol.">
        <title>Turicibacter faecis sp. nov., isolated from faeces of heart failure mouse model.</title>
        <authorList>
            <person name="Imamura Y."/>
            <person name="Motooka D."/>
            <person name="Nakajima Y."/>
            <person name="Ito S."/>
            <person name="Kitakaze M."/>
            <person name="Iida T."/>
            <person name="Nakamura S."/>
        </authorList>
    </citation>
    <scope>NUCLEOTIDE SEQUENCE</scope>
    <source>
        <strain evidence="9">TC023</strain>
    </source>
</reference>
<gene>
    <name evidence="9" type="primary">fhuG</name>
    <name evidence="9" type="ORF">T23_16500</name>
</gene>
<evidence type="ECO:0000256" key="2">
    <source>
        <dbReference type="ARBA" id="ARBA00007935"/>
    </source>
</evidence>
<feature type="transmembrane region" description="Helical" evidence="8">
    <location>
        <begin position="57"/>
        <end position="77"/>
    </location>
</feature>
<feature type="transmembrane region" description="Helical" evidence="8">
    <location>
        <begin position="89"/>
        <end position="107"/>
    </location>
</feature>
<evidence type="ECO:0000313" key="10">
    <source>
        <dbReference type="Proteomes" id="UP001432099"/>
    </source>
</evidence>
<evidence type="ECO:0000256" key="6">
    <source>
        <dbReference type="ARBA" id="ARBA00022989"/>
    </source>
</evidence>
<evidence type="ECO:0000256" key="8">
    <source>
        <dbReference type="SAM" id="Phobius"/>
    </source>
</evidence>
<accession>A0ABN6ZKU7</accession>
<dbReference type="InterPro" id="IPR037294">
    <property type="entry name" value="ABC_BtuC-like"/>
</dbReference>
<dbReference type="InterPro" id="IPR000522">
    <property type="entry name" value="ABC_transptr_permease_BtuC"/>
</dbReference>
<feature type="transmembrane region" description="Helical" evidence="8">
    <location>
        <begin position="193"/>
        <end position="215"/>
    </location>
</feature>
<feature type="transmembrane region" description="Helical" evidence="8">
    <location>
        <begin position="244"/>
        <end position="267"/>
    </location>
</feature>
<keyword evidence="6 8" id="KW-1133">Transmembrane helix</keyword>
<feature type="transmembrane region" description="Helical" evidence="8">
    <location>
        <begin position="119"/>
        <end position="140"/>
    </location>
</feature>
<evidence type="ECO:0000256" key="7">
    <source>
        <dbReference type="ARBA" id="ARBA00023136"/>
    </source>
</evidence>
<dbReference type="Proteomes" id="UP001432099">
    <property type="component" value="Chromosome"/>
</dbReference>
<dbReference type="PANTHER" id="PTHR30472">
    <property type="entry name" value="FERRIC ENTEROBACTIN TRANSPORT SYSTEM PERMEASE PROTEIN"/>
    <property type="match status" value="1"/>
</dbReference>